<dbReference type="SUPFAM" id="SSF53041">
    <property type="entry name" value="Resolvase-like"/>
    <property type="match status" value="1"/>
</dbReference>
<proteinExistence type="predicted"/>
<dbReference type="SMART" id="SM00857">
    <property type="entry name" value="Resolvase"/>
    <property type="match status" value="1"/>
</dbReference>
<dbReference type="GO" id="GO:0003677">
    <property type="term" value="F:DNA binding"/>
    <property type="evidence" value="ECO:0007669"/>
    <property type="project" value="InterPro"/>
</dbReference>
<dbReference type="FunFam" id="3.40.50.1390:FF:000008">
    <property type="entry name" value="DNA recombinase"/>
    <property type="match status" value="1"/>
</dbReference>
<dbReference type="InterPro" id="IPR006119">
    <property type="entry name" value="Resolv_N"/>
</dbReference>
<dbReference type="Gene3D" id="3.40.50.1390">
    <property type="entry name" value="Resolvase, N-terminal catalytic domain"/>
    <property type="match status" value="1"/>
</dbReference>
<dbReference type="Pfam" id="PF00239">
    <property type="entry name" value="Resolvase"/>
    <property type="match status" value="1"/>
</dbReference>
<dbReference type="PANTHER" id="PTHR30461:SF23">
    <property type="entry name" value="DNA RECOMBINASE-RELATED"/>
    <property type="match status" value="1"/>
</dbReference>
<sequence length="195" mass="21602">MGQDLPGLEEACLPSPRVRTTSENASDGLVPAAEYVRMSTDHQRYSTENQSAAIHAYAMSHGMEIVTTYRDEGKSGLDIGGRDALRALLDDVQAGKTQFQVILVYDVSRWGRFQNTDESAHYEYLCTSSGIRVVYCAEPFENDGSPLATIYKGIKRSMAGEYSRELSQKVFAGQCRLVEKGFTREGQLAMDCVVH</sequence>
<gene>
    <name evidence="2" type="ORF">PS645_04275</name>
</gene>
<evidence type="ECO:0000259" key="1">
    <source>
        <dbReference type="PROSITE" id="PS51736"/>
    </source>
</evidence>
<dbReference type="CDD" id="cd00338">
    <property type="entry name" value="Ser_Recombinase"/>
    <property type="match status" value="1"/>
</dbReference>
<evidence type="ECO:0000313" key="3">
    <source>
        <dbReference type="Proteomes" id="UP000325607"/>
    </source>
</evidence>
<dbReference type="Proteomes" id="UP000325607">
    <property type="component" value="Unassembled WGS sequence"/>
</dbReference>
<dbReference type="PROSITE" id="PS51736">
    <property type="entry name" value="RECOMBINASES_3"/>
    <property type="match status" value="1"/>
</dbReference>
<dbReference type="InterPro" id="IPR036162">
    <property type="entry name" value="Resolvase-like_N_sf"/>
</dbReference>
<dbReference type="GO" id="GO:0000150">
    <property type="term" value="F:DNA strand exchange activity"/>
    <property type="evidence" value="ECO:0007669"/>
    <property type="project" value="InterPro"/>
</dbReference>
<accession>A0A5E6VWI6</accession>
<dbReference type="InterPro" id="IPR050639">
    <property type="entry name" value="SSR_resolvase"/>
</dbReference>
<protein>
    <recommendedName>
        <fullName evidence="1">Resolvase/invertase-type recombinase catalytic domain-containing protein</fullName>
    </recommendedName>
</protein>
<organism evidence="2 3">
    <name type="scientific">Pseudomonas fluorescens</name>
    <dbReference type="NCBI Taxonomy" id="294"/>
    <lineage>
        <taxon>Bacteria</taxon>
        <taxon>Pseudomonadati</taxon>
        <taxon>Pseudomonadota</taxon>
        <taxon>Gammaproteobacteria</taxon>
        <taxon>Pseudomonadales</taxon>
        <taxon>Pseudomonadaceae</taxon>
        <taxon>Pseudomonas</taxon>
    </lineage>
</organism>
<dbReference type="PANTHER" id="PTHR30461">
    <property type="entry name" value="DNA-INVERTASE FROM LAMBDOID PROPHAGE"/>
    <property type="match status" value="1"/>
</dbReference>
<feature type="domain" description="Resolvase/invertase-type recombinase catalytic" evidence="1">
    <location>
        <begin position="31"/>
        <end position="181"/>
    </location>
</feature>
<dbReference type="EMBL" id="CABVGX010000042">
    <property type="protein sequence ID" value="VVN20494.1"/>
    <property type="molecule type" value="Genomic_DNA"/>
</dbReference>
<evidence type="ECO:0000313" key="2">
    <source>
        <dbReference type="EMBL" id="VVN20494.1"/>
    </source>
</evidence>
<name>A0A5E6VWI6_PSEFL</name>
<dbReference type="AlphaFoldDB" id="A0A5E6VWI6"/>
<reference evidence="2 3" key="1">
    <citation type="submission" date="2019-09" db="EMBL/GenBank/DDBJ databases">
        <authorList>
            <person name="Chandra G."/>
            <person name="Truman W A."/>
        </authorList>
    </citation>
    <scope>NUCLEOTIDE SEQUENCE [LARGE SCALE GENOMIC DNA]</scope>
    <source>
        <strain evidence="2">PS645</strain>
    </source>
</reference>